<dbReference type="Gene3D" id="3.40.50.2000">
    <property type="entry name" value="Glycogen Phosphorylase B"/>
    <property type="match status" value="1"/>
</dbReference>
<dbReference type="PATRIC" id="fig|1121451.3.peg.1555"/>
<dbReference type="KEGG" id="dhy:DESAM_21310"/>
<proteinExistence type="predicted"/>
<dbReference type="RefSeq" id="WP_015336190.1">
    <property type="nucleotide sequence ID" value="NC_020055.1"/>
</dbReference>
<dbReference type="PANTHER" id="PTHR21015">
    <property type="entry name" value="UDP-N-ACETYLGLUCOSAMINE--N-ACETYLMURAMYL-(PENTAPEPTIDE) PYROPHOSPHORYL-UNDECAPRENOL N-ACETYLGLUCOSAMINE TRANSFERASE 1"/>
    <property type="match status" value="1"/>
</dbReference>
<organism evidence="2 3">
    <name type="scientific">Maridesulfovibrio hydrothermalis AM13 = DSM 14728</name>
    <dbReference type="NCBI Taxonomy" id="1121451"/>
    <lineage>
        <taxon>Bacteria</taxon>
        <taxon>Pseudomonadati</taxon>
        <taxon>Thermodesulfobacteriota</taxon>
        <taxon>Desulfovibrionia</taxon>
        <taxon>Desulfovibrionales</taxon>
        <taxon>Desulfovibrionaceae</taxon>
        <taxon>Maridesulfovibrio</taxon>
    </lineage>
</organism>
<evidence type="ECO:0000259" key="1">
    <source>
        <dbReference type="Pfam" id="PF04101"/>
    </source>
</evidence>
<dbReference type="OrthoDB" id="9788924at2"/>
<reference evidence="2 3" key="1">
    <citation type="submission" date="2012-10" db="EMBL/GenBank/DDBJ databases">
        <authorList>
            <person name="Genoscope - CEA"/>
        </authorList>
    </citation>
    <scope>NUCLEOTIDE SEQUENCE [LARGE SCALE GENOMIC DNA]</scope>
    <source>
        <strain evidence="3">AM13 / DSM 14728</strain>
    </source>
</reference>
<dbReference type="Proteomes" id="UP000010808">
    <property type="component" value="Chromosome"/>
</dbReference>
<keyword evidence="2" id="KW-0808">Transferase</keyword>
<accession>L0RBI4</accession>
<dbReference type="SUPFAM" id="SSF53756">
    <property type="entry name" value="UDP-Glycosyltransferase/glycogen phosphorylase"/>
    <property type="match status" value="1"/>
</dbReference>
<keyword evidence="2" id="KW-0548">Nucleotidyltransferase</keyword>
<gene>
    <name evidence="2" type="ORF">DESAM_21310</name>
</gene>
<evidence type="ECO:0000313" key="3">
    <source>
        <dbReference type="Proteomes" id="UP000010808"/>
    </source>
</evidence>
<name>L0RBI4_9BACT</name>
<feature type="domain" description="Glycosyl transferase family 28 C-terminal" evidence="1">
    <location>
        <begin position="167"/>
        <end position="314"/>
    </location>
</feature>
<dbReference type="PANTHER" id="PTHR21015:SF22">
    <property type="entry name" value="GLYCOSYLTRANSFERASE"/>
    <property type="match status" value="1"/>
</dbReference>
<protein>
    <submittedName>
        <fullName evidence="2">Acylneuraminate cytidylyltransferase</fullName>
    </submittedName>
</protein>
<dbReference type="GO" id="GO:0016758">
    <property type="term" value="F:hexosyltransferase activity"/>
    <property type="evidence" value="ECO:0007669"/>
    <property type="project" value="InterPro"/>
</dbReference>
<dbReference type="HOGENOM" id="CLU_023406_1_0_7"/>
<sequence length="336" mass="36786">MANKRHFLFFCEGSPERGLGHVGRCLALAVAVSGEHDCTCRFVFRGSAVARDKIISAGFEVTEVSDFNKWQFSDEDAAVLDLLVPLNASFFRRADTAGTLLCTLDDPTANRLRCALAFYPPVPQVIRLGWKGFGGELFCDWNFIPLRKEFSAKVSHIQNAPPRVLLTLGGSDPEEFTLRILNILKYISESWTAVIIAGPMFNNLDKIKEIAVELGDRVELLSNVNNIAELMSKSDLAVSSFGMTSYELAACGIPQLMICLSDDHARSASALHHAGAAVSLGKYDRVSDQDIITNLKELISNQLLRTGMSTKAARLGIGKGASNIASIIMHRLELRP</sequence>
<dbReference type="GO" id="GO:0016779">
    <property type="term" value="F:nucleotidyltransferase activity"/>
    <property type="evidence" value="ECO:0007669"/>
    <property type="project" value="UniProtKB-KW"/>
</dbReference>
<dbReference type="STRING" id="1121451.DESAM_21310"/>
<dbReference type="EMBL" id="FO203522">
    <property type="protein sequence ID" value="CCO23587.1"/>
    <property type="molecule type" value="Genomic_DNA"/>
</dbReference>
<evidence type="ECO:0000313" key="2">
    <source>
        <dbReference type="EMBL" id="CCO23587.1"/>
    </source>
</evidence>
<dbReference type="InterPro" id="IPR007235">
    <property type="entry name" value="Glyco_trans_28_C"/>
</dbReference>
<dbReference type="Gene3D" id="3.40.50.11190">
    <property type="match status" value="1"/>
</dbReference>
<dbReference type="Pfam" id="PF04101">
    <property type="entry name" value="Glyco_tran_28_C"/>
    <property type="match status" value="1"/>
</dbReference>
<keyword evidence="3" id="KW-1185">Reference proteome</keyword>
<dbReference type="eggNOG" id="COG3980">
    <property type="taxonomic scope" value="Bacteria"/>
</dbReference>
<dbReference type="AlphaFoldDB" id="L0RBI4"/>